<dbReference type="EMBL" id="CP125292">
    <property type="protein sequence ID" value="WHM20407.1"/>
    <property type="molecule type" value="Genomic_DNA"/>
</dbReference>
<evidence type="ECO:0000256" key="2">
    <source>
        <dbReference type="SAM" id="Phobius"/>
    </source>
</evidence>
<dbReference type="Proteomes" id="UP001229422">
    <property type="component" value="Chromosome"/>
</dbReference>
<keyword evidence="2" id="KW-0472">Membrane</keyword>
<feature type="domain" description="Excalibur calcium-binding" evidence="3">
    <location>
        <begin position="452"/>
        <end position="488"/>
    </location>
</feature>
<feature type="compositionally biased region" description="Basic and acidic residues" evidence="1">
    <location>
        <begin position="474"/>
        <end position="489"/>
    </location>
</feature>
<sequence>MEKWIGKRPTIGQKTLGTKYGRLLQEAEIATLSSQESVLKIIEAECDKKSGRELKGILALTTQSIFFVSKHEQMTYEYSQINDIEVRTNGKDKNSWSLSLKIGRKKRTFDDIKKNDDSQEFIEILEYIITNQSKEILTTVTHDFDYFLHAEKLNDLQNRNVKITSFLMKRDNLNLSKNGERLLREKHKGASLIAEGFFQEDRQSKGNFIVLDNQVVYLYEFNNKERKAKLLNKWDFKYFSHAVIDRFAIKTVINVTETGKSLIINLSGKEFVSILNDANIPLHQKKRKWYQKILGFRSGKWWKRAIASLVYLLILLLTFNAFFGENNKEASSVKSSDKTAVSKTEQKEEQTENQSKQEGNEQQDNKSKKEEKAKKQAEEKRKQEEEARLAEEKRKQEEEARLAEEKRKQEEEARLAQEKRKQEEEARLAQEKRKQEKEIQQAEAQEQQTNVYYKNCTVARQAGVAPIHSGEPGYAKHLDRDGDGIACDR</sequence>
<feature type="region of interest" description="Disordered" evidence="1">
    <location>
        <begin position="330"/>
        <end position="448"/>
    </location>
</feature>
<dbReference type="InterPro" id="IPR008613">
    <property type="entry name" value="Excalibur_Ca-bd_domain"/>
</dbReference>
<feature type="compositionally biased region" description="Basic and acidic residues" evidence="1">
    <location>
        <begin position="363"/>
        <end position="440"/>
    </location>
</feature>
<keyword evidence="2" id="KW-0812">Transmembrane</keyword>
<evidence type="ECO:0000256" key="1">
    <source>
        <dbReference type="SAM" id="MobiDB-lite"/>
    </source>
</evidence>
<feature type="compositionally biased region" description="Polar residues" evidence="1">
    <location>
        <begin position="330"/>
        <end position="341"/>
    </location>
</feature>
<keyword evidence="2" id="KW-1133">Transmembrane helix</keyword>
<gene>
    <name evidence="4" type="ORF">QL281_16460</name>
</gene>
<dbReference type="AlphaFoldDB" id="A0AAQ3ENP9"/>
<feature type="region of interest" description="Disordered" evidence="1">
    <location>
        <begin position="467"/>
        <end position="489"/>
    </location>
</feature>
<reference evidence="4" key="1">
    <citation type="submission" date="2023-05" db="EMBL/GenBank/DDBJ databases">
        <title>Complete genome sequence of Bacillus subtilis SRCM117797 isolated from Soybean paste.</title>
        <authorList>
            <person name="Abraha H.B."/>
            <person name="Kim K.-P."/>
            <person name="Ryu M.-S."/>
            <person name="Jeong D.-Y."/>
        </authorList>
    </citation>
    <scope>NUCLEOTIDE SEQUENCE</scope>
    <source>
        <strain evidence="4">SRCM117797</strain>
    </source>
</reference>
<accession>A0AAQ3ENP9</accession>
<dbReference type="SMART" id="SM00894">
    <property type="entry name" value="Excalibur"/>
    <property type="match status" value="1"/>
</dbReference>
<evidence type="ECO:0000259" key="3">
    <source>
        <dbReference type="SMART" id="SM00894"/>
    </source>
</evidence>
<dbReference type="Pfam" id="PF05901">
    <property type="entry name" value="Excalibur"/>
    <property type="match status" value="1"/>
</dbReference>
<feature type="transmembrane region" description="Helical" evidence="2">
    <location>
        <begin position="305"/>
        <end position="323"/>
    </location>
</feature>
<evidence type="ECO:0000313" key="5">
    <source>
        <dbReference type="Proteomes" id="UP001229422"/>
    </source>
</evidence>
<organism evidence="4 5">
    <name type="scientific">Bacillus subtilis</name>
    <dbReference type="NCBI Taxonomy" id="1423"/>
    <lineage>
        <taxon>Bacteria</taxon>
        <taxon>Bacillati</taxon>
        <taxon>Bacillota</taxon>
        <taxon>Bacilli</taxon>
        <taxon>Bacillales</taxon>
        <taxon>Bacillaceae</taxon>
        <taxon>Bacillus</taxon>
    </lineage>
</organism>
<dbReference type="RefSeq" id="WP_283009907.1">
    <property type="nucleotide sequence ID" value="NZ_CP125292.1"/>
</dbReference>
<protein>
    <submittedName>
        <fullName evidence="4">Excalibur calcium-binding domain-containing protein</fullName>
    </submittedName>
</protein>
<evidence type="ECO:0000313" key="4">
    <source>
        <dbReference type="EMBL" id="WHM20407.1"/>
    </source>
</evidence>
<proteinExistence type="predicted"/>
<name>A0AAQ3ENP9_BACIU</name>